<evidence type="ECO:0000313" key="1">
    <source>
        <dbReference type="EMBL" id="AWL98838.1"/>
    </source>
</evidence>
<proteinExistence type="predicted"/>
<reference evidence="1 2" key="2">
    <citation type="journal article" date="2019" name="Int. J. Syst. Evol. Microbiol.">
        <title>Description and complete genome sequence of Bradyrhizobium amphicarpaeae sp. nov., harbouring photosystem and nitrogen-fixation genes.</title>
        <authorList>
            <person name="Bromfield E.S.P."/>
            <person name="Cloutier S."/>
            <person name="Nguyen H.D.T."/>
        </authorList>
    </citation>
    <scope>NUCLEOTIDE SEQUENCE [LARGE SCALE GENOMIC DNA]</scope>
    <source>
        <strain evidence="1 2">39S1MB</strain>
    </source>
</reference>
<keyword evidence="2" id="KW-1185">Reference proteome</keyword>
<organism evidence="1 2">
    <name type="scientific">Bradyrhizobium amphicarpaeae</name>
    <dbReference type="NCBI Taxonomy" id="1404768"/>
    <lineage>
        <taxon>Bacteria</taxon>
        <taxon>Pseudomonadati</taxon>
        <taxon>Pseudomonadota</taxon>
        <taxon>Alphaproteobacteria</taxon>
        <taxon>Hyphomicrobiales</taxon>
        <taxon>Nitrobacteraceae</taxon>
        <taxon>Bradyrhizobium</taxon>
    </lineage>
</organism>
<dbReference type="Pfam" id="PF07369">
    <property type="entry name" value="DUF1488"/>
    <property type="match status" value="1"/>
</dbReference>
<protein>
    <submittedName>
        <fullName evidence="1">DUF1488 domain-containing protein</fullName>
    </submittedName>
</protein>
<dbReference type="KEGG" id="brq:CIT40_01560"/>
<dbReference type="InterPro" id="IPR009962">
    <property type="entry name" value="DUF1488"/>
</dbReference>
<dbReference type="AlphaFoldDB" id="A0A2U8PM53"/>
<evidence type="ECO:0000313" key="2">
    <source>
        <dbReference type="Proteomes" id="UP000215884"/>
    </source>
</evidence>
<sequence>MTVTTSRFIAHDQDRGIVQFSMQDGAKEFACAISTSAMDDLERGPRARPAEREAQFTRLRDRIEACVERKYQATEFEGTPPGIVLRSIDFRG</sequence>
<reference evidence="1 2" key="1">
    <citation type="journal article" date="2017" name="Syst. Appl. Microbiol.">
        <title>Soybeans inoculated with root zone soils of Canadian native legumes harbour diverse and novel Bradyrhizobium spp. that possess agricultural potential.</title>
        <authorList>
            <person name="Bromfield E.S.P."/>
            <person name="Cloutier S."/>
            <person name="Tambong J.T."/>
            <person name="Tran Thi T.V."/>
        </authorList>
    </citation>
    <scope>NUCLEOTIDE SEQUENCE [LARGE SCALE GENOMIC DNA]</scope>
    <source>
        <strain evidence="1 2">39S1MB</strain>
    </source>
</reference>
<dbReference type="OrthoDB" id="8247678at2"/>
<dbReference type="Proteomes" id="UP000215884">
    <property type="component" value="Chromosome"/>
</dbReference>
<dbReference type="InterPro" id="IPR036692">
    <property type="entry name" value="Shew3726-like_sf"/>
</dbReference>
<dbReference type="EMBL" id="CP029426">
    <property type="protein sequence ID" value="AWL98838.1"/>
    <property type="molecule type" value="Genomic_DNA"/>
</dbReference>
<dbReference type="RefSeq" id="WP_094890916.1">
    <property type="nucleotide sequence ID" value="NZ_CP029426.2"/>
</dbReference>
<gene>
    <name evidence="1" type="ORF">CIT40_01560</name>
</gene>
<dbReference type="SUPFAM" id="SSF160272">
    <property type="entry name" value="Shew3726-like"/>
    <property type="match status" value="1"/>
</dbReference>
<accession>A0A2U8PM53</accession>
<name>A0A2U8PM53_9BRAD</name>